<organism evidence="2 3">
    <name type="scientific">Puccinia sorghi</name>
    <dbReference type="NCBI Taxonomy" id="27349"/>
    <lineage>
        <taxon>Eukaryota</taxon>
        <taxon>Fungi</taxon>
        <taxon>Dikarya</taxon>
        <taxon>Basidiomycota</taxon>
        <taxon>Pucciniomycotina</taxon>
        <taxon>Pucciniomycetes</taxon>
        <taxon>Pucciniales</taxon>
        <taxon>Pucciniaceae</taxon>
        <taxon>Puccinia</taxon>
    </lineage>
</organism>
<dbReference type="OrthoDB" id="424465at2759"/>
<accession>A0A0L6VI88</accession>
<dbReference type="GO" id="GO:0005737">
    <property type="term" value="C:cytoplasm"/>
    <property type="evidence" value="ECO:0007669"/>
    <property type="project" value="TreeGrafter"/>
</dbReference>
<dbReference type="PROSITE" id="PS51184">
    <property type="entry name" value="JMJC"/>
    <property type="match status" value="1"/>
</dbReference>
<dbReference type="GO" id="GO:0043565">
    <property type="term" value="F:sequence-specific DNA binding"/>
    <property type="evidence" value="ECO:0007669"/>
    <property type="project" value="TreeGrafter"/>
</dbReference>
<evidence type="ECO:0000313" key="2">
    <source>
        <dbReference type="EMBL" id="KNZ59830.1"/>
    </source>
</evidence>
<feature type="domain" description="JmjC" evidence="1">
    <location>
        <begin position="167"/>
        <end position="409"/>
    </location>
</feature>
<dbReference type="Pfam" id="PF13621">
    <property type="entry name" value="Cupin_8"/>
    <property type="match status" value="1"/>
</dbReference>
<name>A0A0L6VI88_9BASI</name>
<dbReference type="PANTHER" id="PTHR12480:SF6">
    <property type="entry name" value="2-OXOGLUTARATE AND IRON-DEPENDENT OXYGENASE JMJD4"/>
    <property type="match status" value="1"/>
</dbReference>
<sequence>MDILVDDPSYTTFLQEYLLPNRPVLIRSGRVTGWPASTRWTAPTADGLEPHPDEERRADLAGLVQLYGHLEVPVVKQRITVPRNTSGDRLQSARRISGQENDCMPFTDVANCWQKKLRDPPRPREQQDDGQVAVDEEELIYLKDWHLMRICEQKNGPKDRDEETGRYVQNDADLFYQVPEIFSDDWMNDYYSAETDDDFRFVYIGERGTMTELHTDVYNSYSWSANIVGRKGWRMFSPDSTEILDFEQGPGEIIFVWCNSVNLPSVYDALAKDVEQVKTSIADVKDLLKKKWDSKRRVSPTSQENHTGTGWELEWIEVVQELTKQHSGWNSWMTFWKMVRYIVRRDLKQGSSTPWPSSQAIRPCSPPAEFVKTQINTCVCKFKTRHEFQLDSTLQLIILEIEPCLSTFS</sequence>
<dbReference type="Gene3D" id="2.60.120.650">
    <property type="entry name" value="Cupin"/>
    <property type="match status" value="1"/>
</dbReference>
<comment type="caution">
    <text evidence="2">The sequence shown here is derived from an EMBL/GenBank/DDBJ whole genome shotgun (WGS) entry which is preliminary data.</text>
</comment>
<dbReference type="GO" id="GO:0016706">
    <property type="term" value="F:2-oxoglutarate-dependent dioxygenase activity"/>
    <property type="evidence" value="ECO:0007669"/>
    <property type="project" value="TreeGrafter"/>
</dbReference>
<gene>
    <name evidence="2" type="ORF">VP01_1656g4</name>
</gene>
<dbReference type="GO" id="GO:0045905">
    <property type="term" value="P:positive regulation of translational termination"/>
    <property type="evidence" value="ECO:0007669"/>
    <property type="project" value="TreeGrafter"/>
</dbReference>
<dbReference type="InterPro" id="IPR003347">
    <property type="entry name" value="JmjC_dom"/>
</dbReference>
<keyword evidence="3" id="KW-1185">Reference proteome</keyword>
<dbReference type="STRING" id="27349.A0A0L6VI88"/>
<proteinExistence type="predicted"/>
<reference evidence="2 3" key="1">
    <citation type="submission" date="2015-08" db="EMBL/GenBank/DDBJ databases">
        <title>Next Generation Sequencing and Analysis of the Genome of Puccinia sorghi L Schw, the Causal Agent of Maize Common Rust.</title>
        <authorList>
            <person name="Rochi L."/>
            <person name="Burguener G."/>
            <person name="Darino M."/>
            <person name="Turjanski A."/>
            <person name="Kreff E."/>
            <person name="Dieguez M.J."/>
            <person name="Sacco F."/>
        </authorList>
    </citation>
    <scope>NUCLEOTIDE SEQUENCE [LARGE SCALE GENOMIC DNA]</scope>
    <source>
        <strain evidence="2 3">RO10H11247</strain>
    </source>
</reference>
<dbReference type="Proteomes" id="UP000037035">
    <property type="component" value="Unassembled WGS sequence"/>
</dbReference>
<dbReference type="EMBL" id="LAVV01006455">
    <property type="protein sequence ID" value="KNZ59830.1"/>
    <property type="molecule type" value="Genomic_DNA"/>
</dbReference>
<dbReference type="InterPro" id="IPR050910">
    <property type="entry name" value="JMJD6_ArgDemeth/LysHydrox"/>
</dbReference>
<dbReference type="AlphaFoldDB" id="A0A0L6VI88"/>
<dbReference type="PANTHER" id="PTHR12480">
    <property type="entry name" value="ARGININE DEMETHYLASE AND LYSYL-HYDROXYLASE JMJD"/>
    <property type="match status" value="1"/>
</dbReference>
<protein>
    <recommendedName>
        <fullName evidence="1">JmjC domain-containing protein</fullName>
    </recommendedName>
</protein>
<dbReference type="VEuPathDB" id="FungiDB:VP01_1656g4"/>
<dbReference type="GO" id="GO:0005634">
    <property type="term" value="C:nucleus"/>
    <property type="evidence" value="ECO:0007669"/>
    <property type="project" value="TreeGrafter"/>
</dbReference>
<dbReference type="InterPro" id="IPR041667">
    <property type="entry name" value="Cupin_8"/>
</dbReference>
<evidence type="ECO:0000259" key="1">
    <source>
        <dbReference type="PROSITE" id="PS51184"/>
    </source>
</evidence>
<evidence type="ECO:0000313" key="3">
    <source>
        <dbReference type="Proteomes" id="UP000037035"/>
    </source>
</evidence>
<dbReference type="SUPFAM" id="SSF51197">
    <property type="entry name" value="Clavaminate synthase-like"/>
    <property type="match status" value="1"/>
</dbReference>